<keyword evidence="2" id="KW-1185">Reference proteome</keyword>
<dbReference type="EMBL" id="BGPR01004107">
    <property type="protein sequence ID" value="GBM95986.1"/>
    <property type="molecule type" value="Genomic_DNA"/>
</dbReference>
<evidence type="ECO:0000313" key="2">
    <source>
        <dbReference type="Proteomes" id="UP000499080"/>
    </source>
</evidence>
<dbReference type="Proteomes" id="UP000499080">
    <property type="component" value="Unassembled WGS sequence"/>
</dbReference>
<evidence type="ECO:0000313" key="1">
    <source>
        <dbReference type="EMBL" id="GBM95986.1"/>
    </source>
</evidence>
<gene>
    <name evidence="1" type="ORF">AVEN_38827_1</name>
</gene>
<proteinExistence type="predicted"/>
<organism evidence="1 2">
    <name type="scientific">Araneus ventricosus</name>
    <name type="common">Orbweaver spider</name>
    <name type="synonym">Epeira ventricosa</name>
    <dbReference type="NCBI Taxonomy" id="182803"/>
    <lineage>
        <taxon>Eukaryota</taxon>
        <taxon>Metazoa</taxon>
        <taxon>Ecdysozoa</taxon>
        <taxon>Arthropoda</taxon>
        <taxon>Chelicerata</taxon>
        <taxon>Arachnida</taxon>
        <taxon>Araneae</taxon>
        <taxon>Araneomorphae</taxon>
        <taxon>Entelegynae</taxon>
        <taxon>Araneoidea</taxon>
        <taxon>Araneidae</taxon>
        <taxon>Araneus</taxon>
    </lineage>
</organism>
<comment type="caution">
    <text evidence="1">The sequence shown here is derived from an EMBL/GenBank/DDBJ whole genome shotgun (WGS) entry which is preliminary data.</text>
</comment>
<accession>A0A4Y2K380</accession>
<sequence>MSVDCPIFRPFRRRFLPSDDIDTRDGARRRDIFTRRYALIPPRDALLHARRLRSDRRELIRRAFSCSTRRQALIFTFVNNSPDARLQRPDNQSVIHRAICLLPSPIDC</sequence>
<protein>
    <submittedName>
        <fullName evidence="1">Uncharacterized protein</fullName>
    </submittedName>
</protein>
<reference evidence="1 2" key="1">
    <citation type="journal article" date="2019" name="Sci. Rep.">
        <title>Orb-weaving spider Araneus ventricosus genome elucidates the spidroin gene catalogue.</title>
        <authorList>
            <person name="Kono N."/>
            <person name="Nakamura H."/>
            <person name="Ohtoshi R."/>
            <person name="Moran D.A.P."/>
            <person name="Shinohara A."/>
            <person name="Yoshida Y."/>
            <person name="Fujiwara M."/>
            <person name="Mori M."/>
            <person name="Tomita M."/>
            <person name="Arakawa K."/>
        </authorList>
    </citation>
    <scope>NUCLEOTIDE SEQUENCE [LARGE SCALE GENOMIC DNA]</scope>
</reference>
<dbReference type="AlphaFoldDB" id="A0A4Y2K380"/>
<name>A0A4Y2K380_ARAVE</name>